<reference evidence="8 9" key="1">
    <citation type="submission" date="2020-08" db="EMBL/GenBank/DDBJ databases">
        <title>Sequencing the genomes of 1000 actinobacteria strains.</title>
        <authorList>
            <person name="Klenk H.-P."/>
        </authorList>
    </citation>
    <scope>NUCLEOTIDE SEQUENCE [LARGE SCALE GENOMIC DNA]</scope>
    <source>
        <strain evidence="8 9">DSM 45823</strain>
    </source>
</reference>
<dbReference type="Pfam" id="PF13360">
    <property type="entry name" value="PQQ_2"/>
    <property type="match status" value="2"/>
</dbReference>
<accession>A0A7W3R9Z0</accession>
<comment type="caution">
    <text evidence="8">The sequence shown here is derived from an EMBL/GenBank/DDBJ whole genome shotgun (WGS) entry which is preliminary data.</text>
</comment>
<dbReference type="SMART" id="SM00564">
    <property type="entry name" value="PQQ"/>
    <property type="match status" value="8"/>
</dbReference>
<evidence type="ECO:0000256" key="5">
    <source>
        <dbReference type="PROSITE-ProRule" id="PRU10141"/>
    </source>
</evidence>
<evidence type="ECO:0000256" key="3">
    <source>
        <dbReference type="ARBA" id="ARBA00022777"/>
    </source>
</evidence>
<feature type="region of interest" description="Disordered" evidence="6">
    <location>
        <begin position="321"/>
        <end position="345"/>
    </location>
</feature>
<dbReference type="SMART" id="SM00220">
    <property type="entry name" value="S_TKc"/>
    <property type="match status" value="1"/>
</dbReference>
<keyword evidence="4 5" id="KW-0067">ATP-binding</keyword>
<dbReference type="PROSITE" id="PS00108">
    <property type="entry name" value="PROTEIN_KINASE_ST"/>
    <property type="match status" value="1"/>
</dbReference>
<dbReference type="InterPro" id="IPR018391">
    <property type="entry name" value="PQQ_b-propeller_rpt"/>
</dbReference>
<dbReference type="Gene3D" id="1.10.510.10">
    <property type="entry name" value="Transferase(Phosphotransferase) domain 1"/>
    <property type="match status" value="1"/>
</dbReference>
<feature type="compositionally biased region" description="Low complexity" evidence="6">
    <location>
        <begin position="321"/>
        <end position="335"/>
    </location>
</feature>
<keyword evidence="2 5" id="KW-0547">Nucleotide-binding</keyword>
<dbReference type="InterPro" id="IPR015943">
    <property type="entry name" value="WD40/YVTN_repeat-like_dom_sf"/>
</dbReference>
<evidence type="ECO:0000313" key="9">
    <source>
        <dbReference type="Proteomes" id="UP000539313"/>
    </source>
</evidence>
<dbReference type="InterPro" id="IPR000719">
    <property type="entry name" value="Prot_kinase_dom"/>
</dbReference>
<proteinExistence type="predicted"/>
<dbReference type="InterPro" id="IPR011047">
    <property type="entry name" value="Quinoprotein_ADH-like_sf"/>
</dbReference>
<dbReference type="InterPro" id="IPR008271">
    <property type="entry name" value="Ser/Thr_kinase_AS"/>
</dbReference>
<feature type="binding site" evidence="5">
    <location>
        <position position="46"/>
    </location>
    <ligand>
        <name>ATP</name>
        <dbReference type="ChEBI" id="CHEBI:30616"/>
    </ligand>
</feature>
<dbReference type="InterPro" id="IPR017441">
    <property type="entry name" value="Protein_kinase_ATP_BS"/>
</dbReference>
<keyword evidence="9" id="KW-1185">Reference proteome</keyword>
<dbReference type="PANTHER" id="PTHR43289:SF34">
    <property type="entry name" value="SERINE_THREONINE-PROTEIN KINASE YBDM-RELATED"/>
    <property type="match status" value="1"/>
</dbReference>
<feature type="region of interest" description="Disordered" evidence="6">
    <location>
        <begin position="1"/>
        <end position="20"/>
    </location>
</feature>
<sequence length="663" mass="68023">MPAADALEPEDPRRVGPHTLLGRLGAGGMGRVYLGRSPGGSLVAVKVVHERYAADERFRARFAREVTAARAVSGAFTAPVVDADPGAPTPWLATAYLPGVSLQEAVREHGPWPAPSVLALGAALAEALLSIHRAGIVHRDLKPSNVMLSADGPRVIDFGIARAADAAAITRTGAVLGTPGYLPPEQALGAEVGPAGDVFALGAVLVFTATGNGPFGAGPMVEMLRRVVHEPPRLDGVADPRLREVAAACLRKDPAARPTPADLLRELGGGGVPRPPDAVLAQIEHQAALPLPGRGIRRRALVAGAVSGVLAVTAGAAWAVGRSGSRPDPAASAAGPAPPSPIGRPGRLLWQHDAGRPLRVAPAAVSGRVVAGDDGGRLHAVNASDGSAAWRYPASDRPVTAVAAAGSTVVAGCQDGTVHAVDVRSGRRIWRRELGRSTFSVLVSGRTVYAAAGTEGLSGVVVALSLTDGTPRWRHETTTAVSGPFGVAGGLVVVPDETLYALDARSGSVRWRSDVDLPVGAAAAGPFVYSTTEAPALHARDPATGEHRWAYEPDDEIVAPVTRHGSAAYAADRTGTVYALADDGRRLWRTQLSGEVHGAVAGDGRRLFAGAGDGRVYGLDLAGGSIVWTYQTRAAVTASPIPAGRSLFVASTDGYLYALDAGA</sequence>
<name>A0A7W3R9Z0_9ACTN</name>
<dbReference type="Pfam" id="PF00069">
    <property type="entry name" value="Pkinase"/>
    <property type="match status" value="1"/>
</dbReference>
<evidence type="ECO:0000259" key="7">
    <source>
        <dbReference type="PROSITE" id="PS50011"/>
    </source>
</evidence>
<dbReference type="RefSeq" id="WP_182706138.1">
    <property type="nucleotide sequence ID" value="NZ_JACJII010000001.1"/>
</dbReference>
<dbReference type="InterPro" id="IPR002372">
    <property type="entry name" value="PQQ_rpt_dom"/>
</dbReference>
<dbReference type="Proteomes" id="UP000539313">
    <property type="component" value="Unassembled WGS sequence"/>
</dbReference>
<dbReference type="CDD" id="cd14014">
    <property type="entry name" value="STKc_PknB_like"/>
    <property type="match status" value="1"/>
</dbReference>
<dbReference type="Gene3D" id="2.130.10.10">
    <property type="entry name" value="YVTN repeat-like/Quinoprotein amine dehydrogenase"/>
    <property type="match status" value="1"/>
</dbReference>
<evidence type="ECO:0000313" key="8">
    <source>
        <dbReference type="EMBL" id="MBA9004800.1"/>
    </source>
</evidence>
<dbReference type="AlphaFoldDB" id="A0A7W3R9Z0"/>
<keyword evidence="1" id="KW-0808">Transferase</keyword>
<dbReference type="PANTHER" id="PTHR43289">
    <property type="entry name" value="MITOGEN-ACTIVATED PROTEIN KINASE KINASE KINASE 20-RELATED"/>
    <property type="match status" value="1"/>
</dbReference>
<dbReference type="PROSITE" id="PS50011">
    <property type="entry name" value="PROTEIN_KINASE_DOM"/>
    <property type="match status" value="1"/>
</dbReference>
<evidence type="ECO:0000256" key="1">
    <source>
        <dbReference type="ARBA" id="ARBA00022679"/>
    </source>
</evidence>
<dbReference type="Gene3D" id="2.40.10.480">
    <property type="match status" value="1"/>
</dbReference>
<organism evidence="8 9">
    <name type="scientific">Thermomonospora cellulosilytica</name>
    <dbReference type="NCBI Taxonomy" id="1411118"/>
    <lineage>
        <taxon>Bacteria</taxon>
        <taxon>Bacillati</taxon>
        <taxon>Actinomycetota</taxon>
        <taxon>Actinomycetes</taxon>
        <taxon>Streptosporangiales</taxon>
        <taxon>Thermomonosporaceae</taxon>
        <taxon>Thermomonospora</taxon>
    </lineage>
</organism>
<dbReference type="SUPFAM" id="SSF50998">
    <property type="entry name" value="Quinoprotein alcohol dehydrogenase-like"/>
    <property type="match status" value="2"/>
</dbReference>
<dbReference type="PROSITE" id="PS00107">
    <property type="entry name" value="PROTEIN_KINASE_ATP"/>
    <property type="match status" value="1"/>
</dbReference>
<dbReference type="GO" id="GO:0005524">
    <property type="term" value="F:ATP binding"/>
    <property type="evidence" value="ECO:0007669"/>
    <property type="project" value="UniProtKB-UniRule"/>
</dbReference>
<dbReference type="GO" id="GO:0004674">
    <property type="term" value="F:protein serine/threonine kinase activity"/>
    <property type="evidence" value="ECO:0007669"/>
    <property type="project" value="TreeGrafter"/>
</dbReference>
<dbReference type="SUPFAM" id="SSF56112">
    <property type="entry name" value="Protein kinase-like (PK-like)"/>
    <property type="match status" value="1"/>
</dbReference>
<keyword evidence="3" id="KW-0418">Kinase</keyword>
<evidence type="ECO:0000256" key="6">
    <source>
        <dbReference type="SAM" id="MobiDB-lite"/>
    </source>
</evidence>
<dbReference type="InterPro" id="IPR011009">
    <property type="entry name" value="Kinase-like_dom_sf"/>
</dbReference>
<evidence type="ECO:0000256" key="4">
    <source>
        <dbReference type="ARBA" id="ARBA00022840"/>
    </source>
</evidence>
<evidence type="ECO:0000256" key="2">
    <source>
        <dbReference type="ARBA" id="ARBA00022741"/>
    </source>
</evidence>
<dbReference type="Gene3D" id="3.30.200.20">
    <property type="entry name" value="Phosphorylase Kinase, domain 1"/>
    <property type="match status" value="1"/>
</dbReference>
<protein>
    <submittedName>
        <fullName evidence="8">Outer membrane protein assembly factor BamB</fullName>
    </submittedName>
</protein>
<feature type="domain" description="Protein kinase" evidence="7">
    <location>
        <begin position="18"/>
        <end position="280"/>
    </location>
</feature>
<gene>
    <name evidence="8" type="ORF">HNR21_003682</name>
</gene>
<dbReference type="EMBL" id="JACJII010000001">
    <property type="protein sequence ID" value="MBA9004800.1"/>
    <property type="molecule type" value="Genomic_DNA"/>
</dbReference>